<sequence>MINNDHYSINTKSETIELEGKLENNKFEVDLRQRNYIISNADGTATLTFKNSKKENLVYIPGENCSYLLDKESGHKVTFSNAGYAGYNQALANLQEAADEIEHALFNNYDLTIDGDGDIYRDAITANKHYNKVINDSNFTHQILYQNYNEGDIPTELILHKINNVIEVVDIKIRILISKQNEKIDNLNAMKDEITNYNKLLHDINNNIDSKKIDRLNAEKKAFSNYKNLLHDLNNHIVDNQMTGIKEMIIENVTYDSKKFITSNKTNSLQVNSLDDYFDYTNNESECINPEGYPYDVMTECMSEFSDKTQSSEVLYVITPFDNFNLPTIATTH</sequence>
<reference evidence="1 2" key="1">
    <citation type="submission" date="2017-10" db="EMBL/GenBank/DDBJ databases">
        <authorList>
            <person name="Banno H."/>
            <person name="Chua N.-H."/>
        </authorList>
    </citation>
    <scope>NUCLEOTIDE SEQUENCE [LARGE SCALE GENOMIC DNA]</scope>
    <source>
        <strain evidence="1 2">SCPM-O-B-7607</strain>
    </source>
</reference>
<comment type="caution">
    <text evidence="1">The sequence shown here is derived from an EMBL/GenBank/DDBJ whole genome shotgun (WGS) entry which is preliminary data.</text>
</comment>
<dbReference type="AlphaFoldDB" id="A0A2G4U688"/>
<proteinExistence type="predicted"/>
<name>A0A2G4U688_YERBE</name>
<organism evidence="1 2">
    <name type="scientific">Yersinia bercovieri</name>
    <dbReference type="NCBI Taxonomy" id="634"/>
    <lineage>
        <taxon>Bacteria</taxon>
        <taxon>Pseudomonadati</taxon>
        <taxon>Pseudomonadota</taxon>
        <taxon>Gammaproteobacteria</taxon>
        <taxon>Enterobacterales</taxon>
        <taxon>Yersiniaceae</taxon>
        <taxon>Yersinia</taxon>
    </lineage>
</organism>
<dbReference type="EMBL" id="PEHN01000003">
    <property type="protein sequence ID" value="PHZ28740.1"/>
    <property type="molecule type" value="Genomic_DNA"/>
</dbReference>
<accession>A0A2G4U688</accession>
<dbReference type="Proteomes" id="UP000229378">
    <property type="component" value="Unassembled WGS sequence"/>
</dbReference>
<evidence type="ECO:0000313" key="2">
    <source>
        <dbReference type="Proteomes" id="UP000229378"/>
    </source>
</evidence>
<dbReference type="RefSeq" id="WP_005273388.1">
    <property type="nucleotide sequence ID" value="NZ_PEHN01000003.1"/>
</dbReference>
<protein>
    <submittedName>
        <fullName evidence="1">Uncharacterized protein</fullName>
    </submittedName>
</protein>
<gene>
    <name evidence="1" type="ORF">CS533_05550</name>
</gene>
<evidence type="ECO:0000313" key="1">
    <source>
        <dbReference type="EMBL" id="PHZ28740.1"/>
    </source>
</evidence>